<protein>
    <submittedName>
        <fullName evidence="3">Arylesterase</fullName>
    </submittedName>
</protein>
<dbReference type="Pfam" id="PF13472">
    <property type="entry name" value="Lipase_GDSL_2"/>
    <property type="match status" value="1"/>
</dbReference>
<evidence type="ECO:0000313" key="3">
    <source>
        <dbReference type="EMBL" id="MBK6973643.1"/>
    </source>
</evidence>
<name>A0A9D7HME2_9PROT</name>
<dbReference type="PANTHER" id="PTHR30383:SF24">
    <property type="entry name" value="THIOESTERASE 1_PROTEASE 1_LYSOPHOSPHOLIPASE L1"/>
    <property type="match status" value="1"/>
</dbReference>
<dbReference type="Proteomes" id="UP000807785">
    <property type="component" value="Unassembled WGS sequence"/>
</dbReference>
<feature type="signal peptide" evidence="1">
    <location>
        <begin position="1"/>
        <end position="19"/>
    </location>
</feature>
<reference evidence="3" key="1">
    <citation type="submission" date="2020-10" db="EMBL/GenBank/DDBJ databases">
        <title>Connecting structure to function with the recovery of over 1000 high-quality activated sludge metagenome-assembled genomes encoding full-length rRNA genes using long-read sequencing.</title>
        <authorList>
            <person name="Singleton C.M."/>
            <person name="Petriglieri F."/>
            <person name="Kristensen J.M."/>
            <person name="Kirkegaard R.H."/>
            <person name="Michaelsen T.Y."/>
            <person name="Andersen M.H."/>
            <person name="Karst S.M."/>
            <person name="Dueholm M.S."/>
            <person name="Nielsen P.H."/>
            <person name="Albertsen M."/>
        </authorList>
    </citation>
    <scope>NUCLEOTIDE SEQUENCE</scope>
    <source>
        <strain evidence="3">Bjer_18-Q3-R1-45_BAT3C.347</strain>
    </source>
</reference>
<dbReference type="GO" id="GO:0006629">
    <property type="term" value="P:lipid metabolic process"/>
    <property type="evidence" value="ECO:0007669"/>
    <property type="project" value="InterPro"/>
</dbReference>
<dbReference type="Gene3D" id="3.40.50.1110">
    <property type="entry name" value="SGNH hydrolase"/>
    <property type="match status" value="1"/>
</dbReference>
<dbReference type="CDD" id="cd01822">
    <property type="entry name" value="Lysophospholipase_L1_like"/>
    <property type="match status" value="1"/>
</dbReference>
<evidence type="ECO:0000313" key="4">
    <source>
        <dbReference type="Proteomes" id="UP000807785"/>
    </source>
</evidence>
<evidence type="ECO:0000256" key="1">
    <source>
        <dbReference type="SAM" id="SignalP"/>
    </source>
</evidence>
<feature type="domain" description="SGNH hydrolase-type esterase" evidence="2">
    <location>
        <begin position="26"/>
        <end position="185"/>
    </location>
</feature>
<sequence>MLRSMLLGACLLLFGTAHAASGVILVFGDSLSAGYGLRLNEAWPALLEQRLRAEKLRYSVDNASVSGETTAGGRSRLAAALAKHKPDVVIIALGANDGLRGLPLSELRANLGAMLAACRKAGARVLLVGMHMPPNYGPDYTQKFHRSFADVATAGGAALVPFMMEGFADKRDLFQSDGIHPTAQAQPLILENIWPALKASLRK</sequence>
<proteinExistence type="predicted"/>
<dbReference type="PROSITE" id="PS01098">
    <property type="entry name" value="LIPASE_GDSL_SER"/>
    <property type="match status" value="1"/>
</dbReference>
<keyword evidence="1" id="KW-0732">Signal</keyword>
<dbReference type="SUPFAM" id="SSF52266">
    <property type="entry name" value="SGNH hydrolase"/>
    <property type="match status" value="1"/>
</dbReference>
<comment type="caution">
    <text evidence="3">The sequence shown here is derived from an EMBL/GenBank/DDBJ whole genome shotgun (WGS) entry which is preliminary data.</text>
</comment>
<dbReference type="PANTHER" id="PTHR30383">
    <property type="entry name" value="THIOESTERASE 1/PROTEASE 1/LYSOPHOSPHOLIPASE L1"/>
    <property type="match status" value="1"/>
</dbReference>
<dbReference type="InterPro" id="IPR051532">
    <property type="entry name" value="Ester_Hydrolysis_Enzymes"/>
</dbReference>
<organism evidence="3 4">
    <name type="scientific">Candidatus Methylophosphatis roskildensis</name>
    <dbReference type="NCBI Taxonomy" id="2899263"/>
    <lineage>
        <taxon>Bacteria</taxon>
        <taxon>Pseudomonadati</taxon>
        <taxon>Pseudomonadota</taxon>
        <taxon>Betaproteobacteria</taxon>
        <taxon>Nitrosomonadales</taxon>
        <taxon>Sterolibacteriaceae</taxon>
        <taxon>Candidatus Methylophosphatis</taxon>
    </lineage>
</organism>
<evidence type="ECO:0000259" key="2">
    <source>
        <dbReference type="Pfam" id="PF13472"/>
    </source>
</evidence>
<dbReference type="InterPro" id="IPR008265">
    <property type="entry name" value="Lipase_GDSL_AS"/>
</dbReference>
<dbReference type="InterPro" id="IPR013830">
    <property type="entry name" value="SGNH_hydro"/>
</dbReference>
<dbReference type="AlphaFoldDB" id="A0A9D7HME2"/>
<accession>A0A9D7HME2</accession>
<dbReference type="InterPro" id="IPR036514">
    <property type="entry name" value="SGNH_hydro_sf"/>
</dbReference>
<dbReference type="EMBL" id="JADJEV010000003">
    <property type="protein sequence ID" value="MBK6973643.1"/>
    <property type="molecule type" value="Genomic_DNA"/>
</dbReference>
<gene>
    <name evidence="3" type="ORF">IPH26_12105</name>
</gene>
<dbReference type="GO" id="GO:0004622">
    <property type="term" value="F:phosphatidylcholine lysophospholipase activity"/>
    <property type="evidence" value="ECO:0007669"/>
    <property type="project" value="TreeGrafter"/>
</dbReference>
<feature type="chain" id="PRO_5038845332" evidence="1">
    <location>
        <begin position="20"/>
        <end position="203"/>
    </location>
</feature>